<dbReference type="SMART" id="SM01080">
    <property type="entry name" value="CHASE2"/>
    <property type="match status" value="1"/>
</dbReference>
<evidence type="ECO:0000256" key="1">
    <source>
        <dbReference type="SAM" id="Coils"/>
    </source>
</evidence>
<comment type="caution">
    <text evidence="4">The sequence shown here is derived from an EMBL/GenBank/DDBJ whole genome shotgun (WGS) entry which is preliminary data.</text>
</comment>
<accession>A0A926VCW9</accession>
<feature type="transmembrane region" description="Helical" evidence="2">
    <location>
        <begin position="751"/>
        <end position="772"/>
    </location>
</feature>
<reference evidence="4" key="2">
    <citation type="submission" date="2020-08" db="EMBL/GenBank/DDBJ databases">
        <authorList>
            <person name="Chen M."/>
            <person name="Teng W."/>
            <person name="Zhao L."/>
            <person name="Hu C."/>
            <person name="Zhou Y."/>
            <person name="Han B."/>
            <person name="Song L."/>
            <person name="Shu W."/>
        </authorList>
    </citation>
    <scope>NUCLEOTIDE SEQUENCE</scope>
    <source>
        <strain evidence="4">FACHB-1375</strain>
    </source>
</reference>
<feature type="coiled-coil region" evidence="1">
    <location>
        <begin position="73"/>
        <end position="100"/>
    </location>
</feature>
<evidence type="ECO:0000259" key="3">
    <source>
        <dbReference type="SMART" id="SM01080"/>
    </source>
</evidence>
<dbReference type="Pfam" id="PF05226">
    <property type="entry name" value="CHASE2"/>
    <property type="match status" value="1"/>
</dbReference>
<protein>
    <submittedName>
        <fullName evidence="4">CHASE2 domain-containing protein</fullName>
    </submittedName>
</protein>
<keyword evidence="2" id="KW-0472">Membrane</keyword>
<feature type="transmembrane region" description="Helical" evidence="2">
    <location>
        <begin position="702"/>
        <end position="719"/>
    </location>
</feature>
<dbReference type="InterPro" id="IPR024983">
    <property type="entry name" value="CHAT_dom"/>
</dbReference>
<reference evidence="4" key="1">
    <citation type="journal article" date="2015" name="ISME J.">
        <title>Draft Genome Sequence of Streptomyces incarnatus NRRL8089, which Produces the Nucleoside Antibiotic Sinefungin.</title>
        <authorList>
            <person name="Oshima K."/>
            <person name="Hattori M."/>
            <person name="Shimizu H."/>
            <person name="Fukuda K."/>
            <person name="Nemoto M."/>
            <person name="Inagaki K."/>
            <person name="Tamura T."/>
        </authorList>
    </citation>
    <scope>NUCLEOTIDE SEQUENCE</scope>
    <source>
        <strain evidence="4">FACHB-1375</strain>
    </source>
</reference>
<evidence type="ECO:0000256" key="2">
    <source>
        <dbReference type="SAM" id="Phobius"/>
    </source>
</evidence>
<dbReference type="InterPro" id="IPR007890">
    <property type="entry name" value="CHASE2"/>
</dbReference>
<dbReference type="AlphaFoldDB" id="A0A926VCW9"/>
<feature type="transmembrane region" description="Helical" evidence="2">
    <location>
        <begin position="726"/>
        <end position="745"/>
    </location>
</feature>
<name>A0A926VCW9_9CYAN</name>
<feature type="domain" description="CHASE2" evidence="3">
    <location>
        <begin position="400"/>
        <end position="715"/>
    </location>
</feature>
<keyword evidence="1" id="KW-0175">Coiled coil</keyword>
<organism evidence="4 5">
    <name type="scientific">Aerosakkonema funiforme FACHB-1375</name>
    <dbReference type="NCBI Taxonomy" id="2949571"/>
    <lineage>
        <taxon>Bacteria</taxon>
        <taxon>Bacillati</taxon>
        <taxon>Cyanobacteriota</taxon>
        <taxon>Cyanophyceae</taxon>
        <taxon>Oscillatoriophycideae</taxon>
        <taxon>Aerosakkonematales</taxon>
        <taxon>Aerosakkonemataceae</taxon>
        <taxon>Aerosakkonema</taxon>
    </lineage>
</organism>
<dbReference type="RefSeq" id="WP_190463830.1">
    <property type="nucleotide sequence ID" value="NZ_JACJPW010000015.1"/>
</dbReference>
<keyword evidence="2" id="KW-0812">Transmembrane</keyword>
<dbReference type="EMBL" id="JACJPW010000015">
    <property type="protein sequence ID" value="MBD2181068.1"/>
    <property type="molecule type" value="Genomic_DNA"/>
</dbReference>
<evidence type="ECO:0000313" key="5">
    <source>
        <dbReference type="Proteomes" id="UP000641646"/>
    </source>
</evidence>
<keyword evidence="2" id="KW-1133">Transmembrane helix</keyword>
<dbReference type="Proteomes" id="UP000641646">
    <property type="component" value="Unassembled WGS sequence"/>
</dbReference>
<gene>
    <name evidence="4" type="ORF">H6G03_08135</name>
</gene>
<proteinExistence type="predicted"/>
<keyword evidence="5" id="KW-1185">Reference proteome</keyword>
<sequence>MGKLVVLKFGEGDWEAGFPVTLRIGAEGDRPLVELAGKLPPAPEIPEHYGEWREAFLDLLEEQRGLEEPATQVTNGSENIEEYRDRAKKLTQKLKQLLNAWLNSEPFRPIKDQMLSTLESNEPIRVIIQTDNLELRRLPWHLWDFFDSKSHPKAEVAVSAPEYDQLQKRATMKAKVRILAILGDNEGIDLDKDREFLARLPETEIVFLVKPQRQDINDQLWEQDWDILFFAGHSRTKKKTGEIYINKNEKLAINDLKYGLGKAIQRGLKLAIFNSCDGLGLANELEELQIGQIIVMRERVPDKVAQEFLKYFLSAFAEGQSLYLSVRSARERLHDDGIEDKYPGATWLPVICQHPAEVPPTWKELLKTSEIQRRLSFRTVLLASLLVTGLLIGIRHFRILQPIELWAFDHLMRQRPYNDKLDPRLLIVTVTEEDLEYQKQMKMERQSESLSDQALAGVLDKITPHKPRVIGLDLYRESPVKLKYPNLEKHLKKNERLIGICQVGGTSPPPEIQEEERLGFSDIPEDPDGVIRRQLLGMSKTDKSSCQTQQSLSLLVALRYLAEEKISPIKFTPEKNLQIGNVILKQLTTDAGGYQLIPKEALGYQILINYRAADSIARQVTLKEILNGSIDAELSSLVKDRIVLIGTIASSYKDLHLTPYSGGEWPMKMPGVVVQAHMISQILSAVLDRRPLLWWWSSEIEIFWIASWSLVGGVLVWYWRSLLYRILAIAAALGILYGVCFVLLLKAGWVPLVPSALALIFTGITVTAYTAFINRKKQ</sequence>
<dbReference type="Pfam" id="PF12770">
    <property type="entry name" value="CHAT"/>
    <property type="match status" value="1"/>
</dbReference>
<evidence type="ECO:0000313" key="4">
    <source>
        <dbReference type="EMBL" id="MBD2181068.1"/>
    </source>
</evidence>